<dbReference type="EMBL" id="FNVK01000008">
    <property type="protein sequence ID" value="SEF76262.1"/>
    <property type="molecule type" value="Genomic_DNA"/>
</dbReference>
<accession>A0A1H5UMI6</accession>
<protein>
    <submittedName>
        <fullName evidence="1">Uncharacterized protein</fullName>
    </submittedName>
</protein>
<dbReference type="AlphaFoldDB" id="A0A1H5UMI6"/>
<gene>
    <name evidence="1" type="ORF">SAMN05216403_10859</name>
</gene>
<reference evidence="1 2" key="1">
    <citation type="submission" date="2016-10" db="EMBL/GenBank/DDBJ databases">
        <authorList>
            <person name="de Groot N.N."/>
        </authorList>
    </citation>
    <scope>NUCLEOTIDE SEQUENCE [LARGE SCALE GENOMIC DNA]</scope>
    <source>
        <strain evidence="1 2">Nl13</strain>
    </source>
</reference>
<name>A0A1H5UMI6_NITMU</name>
<organism evidence="1 2">
    <name type="scientific">Nitrosospira multiformis (strain ATCC 25196 / NCIMB 11849 / C 71)</name>
    <dbReference type="NCBI Taxonomy" id="323848"/>
    <lineage>
        <taxon>Bacteria</taxon>
        <taxon>Pseudomonadati</taxon>
        <taxon>Pseudomonadota</taxon>
        <taxon>Betaproteobacteria</taxon>
        <taxon>Nitrosomonadales</taxon>
        <taxon>Nitrosomonadaceae</taxon>
        <taxon>Nitrosospira</taxon>
    </lineage>
</organism>
<proteinExistence type="predicted"/>
<evidence type="ECO:0000313" key="2">
    <source>
        <dbReference type="Proteomes" id="UP000236751"/>
    </source>
</evidence>
<evidence type="ECO:0000313" key="1">
    <source>
        <dbReference type="EMBL" id="SEF76262.1"/>
    </source>
</evidence>
<sequence length="57" mass="6410">MIVHLPLGISENFTVILLLFGKNGSSGEAKGMARILLVFEVRRFRTGSGVLRKLRYF</sequence>
<dbReference type="Proteomes" id="UP000236751">
    <property type="component" value="Unassembled WGS sequence"/>
</dbReference>